<dbReference type="PATRIC" id="fig|545697.3.peg.943"/>
<dbReference type="HOGENOM" id="CLU_1529985_0_0_9"/>
<evidence type="ECO:0000313" key="1">
    <source>
        <dbReference type="EMBL" id="EKY28115.1"/>
    </source>
</evidence>
<dbReference type="STRING" id="545697.HMPREF0216_00957"/>
<comment type="caution">
    <text evidence="1">The sequence shown here is derived from an EMBL/GenBank/DDBJ whole genome shotgun (WGS) entry which is preliminary data.</text>
</comment>
<protein>
    <submittedName>
        <fullName evidence="1">Uncharacterized protein</fullName>
    </submittedName>
</protein>
<reference evidence="1 2" key="1">
    <citation type="submission" date="2012-05" db="EMBL/GenBank/DDBJ databases">
        <authorList>
            <person name="Weinstock G."/>
            <person name="Sodergren E."/>
            <person name="Lobos E.A."/>
            <person name="Fulton L."/>
            <person name="Fulton R."/>
            <person name="Courtney L."/>
            <person name="Fronick C."/>
            <person name="O'Laughlin M."/>
            <person name="Godfrey J."/>
            <person name="Wilson R.M."/>
            <person name="Miner T."/>
            <person name="Farmer C."/>
            <person name="Delehaunty K."/>
            <person name="Cordes M."/>
            <person name="Minx P."/>
            <person name="Tomlinson C."/>
            <person name="Chen J."/>
            <person name="Wollam A."/>
            <person name="Pepin K.H."/>
            <person name="Bhonagiri V."/>
            <person name="Zhang X."/>
            <person name="Suruliraj S."/>
            <person name="Warren W."/>
            <person name="Mitreva M."/>
            <person name="Mardis E.R."/>
            <person name="Wilson R.K."/>
        </authorList>
    </citation>
    <scope>NUCLEOTIDE SEQUENCE [LARGE SCALE GENOMIC DNA]</scope>
    <source>
        <strain evidence="1 2">DSM 1785</strain>
    </source>
</reference>
<accession>L1QK77</accession>
<dbReference type="Proteomes" id="UP000010420">
    <property type="component" value="Unassembled WGS sequence"/>
</dbReference>
<dbReference type="eggNOG" id="ENOG50342DU">
    <property type="taxonomic scope" value="Bacteria"/>
</dbReference>
<dbReference type="AlphaFoldDB" id="L1QK77"/>
<keyword evidence="2" id="KW-1185">Reference proteome</keyword>
<proteinExistence type="predicted"/>
<dbReference type="EMBL" id="AMEZ01000026">
    <property type="protein sequence ID" value="EKY28115.1"/>
    <property type="molecule type" value="Genomic_DNA"/>
</dbReference>
<name>L1QK77_9CLOT</name>
<organism evidence="1 2">
    <name type="scientific">Clostridium celatum DSM 1785</name>
    <dbReference type="NCBI Taxonomy" id="545697"/>
    <lineage>
        <taxon>Bacteria</taxon>
        <taxon>Bacillati</taxon>
        <taxon>Bacillota</taxon>
        <taxon>Clostridia</taxon>
        <taxon>Eubacteriales</taxon>
        <taxon>Clostridiaceae</taxon>
        <taxon>Clostridium</taxon>
    </lineage>
</organism>
<evidence type="ECO:0000313" key="2">
    <source>
        <dbReference type="Proteomes" id="UP000010420"/>
    </source>
</evidence>
<sequence>MIFVWLISKVYTGENIIETESEMLGNISLDTIKGFKGDTEDLLNKVSATGESVINIISTLSFLLESKNLNQIKLDLEYRNHENIELVLTNNGTVTTALERYQGEYEEFDEEELLAKLYLLIYIEILPLLVQAYKTDIDNDNWNSQKNIEFLKMVAADLSQKVETRIDMLEKTNGK</sequence>
<gene>
    <name evidence="1" type="ORF">HMPREF0216_00957</name>
</gene>